<comment type="caution">
    <text evidence="2">The sequence shown here is derived from an EMBL/GenBank/DDBJ whole genome shotgun (WGS) entry which is preliminary data.</text>
</comment>
<name>A0AAN6QF12_9PEZI</name>
<dbReference type="Proteomes" id="UP001302812">
    <property type="component" value="Unassembled WGS sequence"/>
</dbReference>
<dbReference type="GeneID" id="89933464"/>
<dbReference type="EMBL" id="MU853358">
    <property type="protein sequence ID" value="KAK4109037.1"/>
    <property type="molecule type" value="Genomic_DNA"/>
</dbReference>
<sequence length="98" mass="11480">MPRKRDSSTTSTLRYVQCMLQNITLRYVQPNDDMDRSHEMPLEFENIIKDGQLTEEIKATPHAMCVRSKKRRKGKRTNQKNPAIIRRLTLKPATPTRV</sequence>
<protein>
    <submittedName>
        <fullName evidence="2">Uncharacterized protein</fullName>
    </submittedName>
</protein>
<dbReference type="RefSeq" id="XP_064666607.1">
    <property type="nucleotide sequence ID" value="XM_064809340.1"/>
</dbReference>
<dbReference type="AlphaFoldDB" id="A0AAN6QF12"/>
<gene>
    <name evidence="2" type="ORF">N656DRAFT_352930</name>
</gene>
<organism evidence="2 3">
    <name type="scientific">Canariomyces notabilis</name>
    <dbReference type="NCBI Taxonomy" id="2074819"/>
    <lineage>
        <taxon>Eukaryota</taxon>
        <taxon>Fungi</taxon>
        <taxon>Dikarya</taxon>
        <taxon>Ascomycota</taxon>
        <taxon>Pezizomycotina</taxon>
        <taxon>Sordariomycetes</taxon>
        <taxon>Sordariomycetidae</taxon>
        <taxon>Sordariales</taxon>
        <taxon>Chaetomiaceae</taxon>
        <taxon>Canariomyces</taxon>
    </lineage>
</organism>
<reference evidence="2" key="1">
    <citation type="journal article" date="2023" name="Mol. Phylogenet. Evol.">
        <title>Genome-scale phylogeny and comparative genomics of the fungal order Sordariales.</title>
        <authorList>
            <person name="Hensen N."/>
            <person name="Bonometti L."/>
            <person name="Westerberg I."/>
            <person name="Brannstrom I.O."/>
            <person name="Guillou S."/>
            <person name="Cros-Aarteil S."/>
            <person name="Calhoun S."/>
            <person name="Haridas S."/>
            <person name="Kuo A."/>
            <person name="Mondo S."/>
            <person name="Pangilinan J."/>
            <person name="Riley R."/>
            <person name="LaButti K."/>
            <person name="Andreopoulos B."/>
            <person name="Lipzen A."/>
            <person name="Chen C."/>
            <person name="Yan M."/>
            <person name="Daum C."/>
            <person name="Ng V."/>
            <person name="Clum A."/>
            <person name="Steindorff A."/>
            <person name="Ohm R.A."/>
            <person name="Martin F."/>
            <person name="Silar P."/>
            <person name="Natvig D.O."/>
            <person name="Lalanne C."/>
            <person name="Gautier V."/>
            <person name="Ament-Velasquez S.L."/>
            <person name="Kruys A."/>
            <person name="Hutchinson M.I."/>
            <person name="Powell A.J."/>
            <person name="Barry K."/>
            <person name="Miller A.N."/>
            <person name="Grigoriev I.V."/>
            <person name="Debuchy R."/>
            <person name="Gladieux P."/>
            <person name="Hiltunen Thoren M."/>
            <person name="Johannesson H."/>
        </authorList>
    </citation>
    <scope>NUCLEOTIDE SEQUENCE</scope>
    <source>
        <strain evidence="2">CBS 508.74</strain>
    </source>
</reference>
<accession>A0AAN6QF12</accession>
<feature type="region of interest" description="Disordered" evidence="1">
    <location>
        <begin position="65"/>
        <end position="98"/>
    </location>
</feature>
<keyword evidence="3" id="KW-1185">Reference proteome</keyword>
<reference evidence="2" key="2">
    <citation type="submission" date="2023-05" db="EMBL/GenBank/DDBJ databases">
        <authorList>
            <consortium name="Lawrence Berkeley National Laboratory"/>
            <person name="Steindorff A."/>
            <person name="Hensen N."/>
            <person name="Bonometti L."/>
            <person name="Westerberg I."/>
            <person name="Brannstrom I.O."/>
            <person name="Guillou S."/>
            <person name="Cros-Aarteil S."/>
            <person name="Calhoun S."/>
            <person name="Haridas S."/>
            <person name="Kuo A."/>
            <person name="Mondo S."/>
            <person name="Pangilinan J."/>
            <person name="Riley R."/>
            <person name="Labutti K."/>
            <person name="Andreopoulos B."/>
            <person name="Lipzen A."/>
            <person name="Chen C."/>
            <person name="Yanf M."/>
            <person name="Daum C."/>
            <person name="Ng V."/>
            <person name="Clum A."/>
            <person name="Ohm R."/>
            <person name="Martin F."/>
            <person name="Silar P."/>
            <person name="Natvig D."/>
            <person name="Lalanne C."/>
            <person name="Gautier V."/>
            <person name="Ament-Velasquez S.L."/>
            <person name="Kruys A."/>
            <person name="Hutchinson M.I."/>
            <person name="Powell A.J."/>
            <person name="Barry K."/>
            <person name="Miller A.N."/>
            <person name="Grigoriev I.V."/>
            <person name="Debuchy R."/>
            <person name="Gladieux P."/>
            <person name="Thoren M.H."/>
            <person name="Johannesson H."/>
        </authorList>
    </citation>
    <scope>NUCLEOTIDE SEQUENCE</scope>
    <source>
        <strain evidence="2">CBS 508.74</strain>
    </source>
</reference>
<evidence type="ECO:0000256" key="1">
    <source>
        <dbReference type="SAM" id="MobiDB-lite"/>
    </source>
</evidence>
<evidence type="ECO:0000313" key="2">
    <source>
        <dbReference type="EMBL" id="KAK4109037.1"/>
    </source>
</evidence>
<proteinExistence type="predicted"/>
<evidence type="ECO:0000313" key="3">
    <source>
        <dbReference type="Proteomes" id="UP001302812"/>
    </source>
</evidence>
<feature type="compositionally biased region" description="Basic residues" evidence="1">
    <location>
        <begin position="67"/>
        <end position="78"/>
    </location>
</feature>